<organism evidence="2 3">
    <name type="scientific">Actinomortierella ambigua</name>
    <dbReference type="NCBI Taxonomy" id="1343610"/>
    <lineage>
        <taxon>Eukaryota</taxon>
        <taxon>Fungi</taxon>
        <taxon>Fungi incertae sedis</taxon>
        <taxon>Mucoromycota</taxon>
        <taxon>Mortierellomycotina</taxon>
        <taxon>Mortierellomycetes</taxon>
        <taxon>Mortierellales</taxon>
        <taxon>Mortierellaceae</taxon>
        <taxon>Actinomortierella</taxon>
    </lineage>
</organism>
<feature type="chain" id="PRO_5040512130" description="Secreted protein" evidence="1">
    <location>
        <begin position="20"/>
        <end position="204"/>
    </location>
</feature>
<gene>
    <name evidence="2" type="ORF">DFQ27_005149</name>
</gene>
<proteinExistence type="predicted"/>
<comment type="caution">
    <text evidence="2">The sequence shown here is derived from an EMBL/GenBank/DDBJ whole genome shotgun (WGS) entry which is preliminary data.</text>
</comment>
<dbReference type="AlphaFoldDB" id="A0A9P6U3B6"/>
<keyword evidence="1" id="KW-0732">Signal</keyword>
<feature type="signal peptide" evidence="1">
    <location>
        <begin position="1"/>
        <end position="19"/>
    </location>
</feature>
<evidence type="ECO:0000256" key="1">
    <source>
        <dbReference type="SAM" id="SignalP"/>
    </source>
</evidence>
<evidence type="ECO:0000313" key="2">
    <source>
        <dbReference type="EMBL" id="KAG0257437.1"/>
    </source>
</evidence>
<dbReference type="Proteomes" id="UP000807716">
    <property type="component" value="Unassembled WGS sequence"/>
</dbReference>
<dbReference type="EMBL" id="JAAAJB010000362">
    <property type="protein sequence ID" value="KAG0257437.1"/>
    <property type="molecule type" value="Genomic_DNA"/>
</dbReference>
<keyword evidence="3" id="KW-1185">Reference proteome</keyword>
<evidence type="ECO:0000313" key="3">
    <source>
        <dbReference type="Proteomes" id="UP000807716"/>
    </source>
</evidence>
<name>A0A9P6U3B6_9FUNG</name>
<dbReference type="OrthoDB" id="2393238at2759"/>
<accession>A0A9P6U3B6</accession>
<protein>
    <recommendedName>
        <fullName evidence="4">Secreted protein</fullName>
    </recommendedName>
</protein>
<evidence type="ECO:0008006" key="4">
    <source>
        <dbReference type="Google" id="ProtNLM"/>
    </source>
</evidence>
<reference evidence="2" key="1">
    <citation type="journal article" date="2020" name="Fungal Divers.">
        <title>Resolving the Mortierellaceae phylogeny through synthesis of multi-gene phylogenetics and phylogenomics.</title>
        <authorList>
            <person name="Vandepol N."/>
            <person name="Liber J."/>
            <person name="Desiro A."/>
            <person name="Na H."/>
            <person name="Kennedy M."/>
            <person name="Barry K."/>
            <person name="Grigoriev I.V."/>
            <person name="Miller A.N."/>
            <person name="O'Donnell K."/>
            <person name="Stajich J.E."/>
            <person name="Bonito G."/>
        </authorList>
    </citation>
    <scope>NUCLEOTIDE SEQUENCE</scope>
    <source>
        <strain evidence="2">BC1065</strain>
    </source>
</reference>
<sequence length="204" mass="22617">MKCFATLAVFTLLASSAQAWCMNAHDSDDIDLADLKDQCGKTVKSGDMFVLYDEINGNYLGYGDKNWITMTKTAPAGFFWQVDPRNANIAYLKGTVGDNCSVQNRAWPGYRGRYMAATGCNGGGFLEFRKWDKGQCSSSDWCYQVGLLSYDQPVNGAISNYITNGHVSLVDANCDDKKFKWVLKTPKAGVPWKASYTLDELQTC</sequence>